<dbReference type="InterPro" id="IPR009100">
    <property type="entry name" value="AcylCoA_DH/oxidase_NM_dom_sf"/>
</dbReference>
<dbReference type="SUPFAM" id="SSF47203">
    <property type="entry name" value="Acyl-CoA dehydrogenase C-terminal domain-like"/>
    <property type="match status" value="1"/>
</dbReference>
<dbReference type="GO" id="GO:0050660">
    <property type="term" value="F:flavin adenine dinucleotide binding"/>
    <property type="evidence" value="ECO:0007669"/>
    <property type="project" value="InterPro"/>
</dbReference>
<dbReference type="Pfam" id="PF02771">
    <property type="entry name" value="Acyl-CoA_dh_N"/>
    <property type="match status" value="1"/>
</dbReference>
<reference evidence="11" key="2">
    <citation type="journal article" date="2022" name="BMC Genomics">
        <title>Comparative genome analysis of mycobacteria focusing on tRNA and non-coding RNA.</title>
        <authorList>
            <person name="Behra P.R.K."/>
            <person name="Pettersson B.M.F."/>
            <person name="Ramesh M."/>
            <person name="Das S."/>
            <person name="Dasgupta S."/>
            <person name="Kirsebom L.A."/>
        </authorList>
    </citation>
    <scope>NUCLEOTIDE SEQUENCE</scope>
    <source>
        <strain evidence="11">DSM 44242</strain>
    </source>
</reference>
<organism evidence="11 12">
    <name type="scientific">Mycolicibacterium porcinum</name>
    <dbReference type="NCBI Taxonomy" id="39693"/>
    <lineage>
        <taxon>Bacteria</taxon>
        <taxon>Bacillati</taxon>
        <taxon>Actinomycetota</taxon>
        <taxon>Actinomycetes</taxon>
        <taxon>Mycobacteriales</taxon>
        <taxon>Mycobacteriaceae</taxon>
        <taxon>Mycolicibacterium</taxon>
    </lineage>
</organism>
<evidence type="ECO:0000259" key="10">
    <source>
        <dbReference type="Pfam" id="PF02771"/>
    </source>
</evidence>
<dbReference type="InterPro" id="IPR046373">
    <property type="entry name" value="Acyl-CoA_Oxase/DH_mid-dom_sf"/>
</dbReference>
<dbReference type="Gene3D" id="1.10.540.10">
    <property type="entry name" value="Acyl-CoA dehydrogenase/oxidase, N-terminal domain"/>
    <property type="match status" value="1"/>
</dbReference>
<dbReference type="Pfam" id="PF02770">
    <property type="entry name" value="Acyl-CoA_dh_M"/>
    <property type="match status" value="1"/>
</dbReference>
<feature type="domain" description="Acyl-CoA dehydrogenase/oxidase C-terminal" evidence="8">
    <location>
        <begin position="230"/>
        <end position="378"/>
    </location>
</feature>
<dbReference type="Proteomes" id="UP001141659">
    <property type="component" value="Unassembled WGS sequence"/>
</dbReference>
<dbReference type="PROSITE" id="PS00072">
    <property type="entry name" value="ACYL_COA_DH_1"/>
    <property type="match status" value="1"/>
</dbReference>
<dbReference type="InterPro" id="IPR013786">
    <property type="entry name" value="AcylCoA_DH/ox_N"/>
</dbReference>
<keyword evidence="5 7" id="KW-0560">Oxidoreductase</keyword>
<evidence type="ECO:0000313" key="12">
    <source>
        <dbReference type="Proteomes" id="UP001141659"/>
    </source>
</evidence>
<dbReference type="EMBL" id="JACKVC010000010">
    <property type="protein sequence ID" value="MCV7388127.1"/>
    <property type="molecule type" value="Genomic_DNA"/>
</dbReference>
<dbReference type="InterPro" id="IPR037069">
    <property type="entry name" value="AcylCoA_DH/ox_N_sf"/>
</dbReference>
<evidence type="ECO:0000259" key="9">
    <source>
        <dbReference type="Pfam" id="PF02770"/>
    </source>
</evidence>
<reference evidence="11" key="1">
    <citation type="submission" date="2020-07" db="EMBL/GenBank/DDBJ databases">
        <authorList>
            <person name="Pettersson B.M.F."/>
            <person name="Behra P.R.K."/>
            <person name="Ramesh M."/>
            <person name="Das S."/>
            <person name="Dasgupta S."/>
            <person name="Kirsebom L.A."/>
        </authorList>
    </citation>
    <scope>NUCLEOTIDE SEQUENCE</scope>
    <source>
        <strain evidence="11">DSM 44242</strain>
    </source>
</reference>
<comment type="cofactor">
    <cofactor evidence="1 7">
        <name>FAD</name>
        <dbReference type="ChEBI" id="CHEBI:57692"/>
    </cofactor>
</comment>
<dbReference type="PANTHER" id="PTHR43884:SF12">
    <property type="entry name" value="ISOVALERYL-COA DEHYDROGENASE, MITOCHONDRIAL-RELATED"/>
    <property type="match status" value="1"/>
</dbReference>
<dbReference type="InterPro" id="IPR036250">
    <property type="entry name" value="AcylCo_DH-like_C"/>
</dbReference>
<dbReference type="RefSeq" id="WP_036446855.1">
    <property type="nucleotide sequence ID" value="NZ_JACKVC010000010.1"/>
</dbReference>
<dbReference type="InterPro" id="IPR009075">
    <property type="entry name" value="AcylCo_DH/oxidase_C"/>
</dbReference>
<dbReference type="AlphaFoldDB" id="A0AAW5SZU7"/>
<evidence type="ECO:0000256" key="7">
    <source>
        <dbReference type="RuleBase" id="RU362125"/>
    </source>
</evidence>
<feature type="domain" description="Acyl-CoA oxidase/dehydrogenase middle" evidence="9">
    <location>
        <begin position="122"/>
        <end position="217"/>
    </location>
</feature>
<dbReference type="Gene3D" id="2.40.110.10">
    <property type="entry name" value="Butyryl-CoA Dehydrogenase, subunit A, domain 2"/>
    <property type="match status" value="1"/>
</dbReference>
<dbReference type="InterPro" id="IPR006091">
    <property type="entry name" value="Acyl-CoA_Oxase/DH_mid-dom"/>
</dbReference>
<comment type="catalytic activity">
    <reaction evidence="6">
        <text>a 2,3-saturated acyl-CoA + A = a 2,3-dehydroacyl-CoA + AH2</text>
        <dbReference type="Rhea" id="RHEA:48608"/>
        <dbReference type="ChEBI" id="CHEBI:13193"/>
        <dbReference type="ChEBI" id="CHEBI:17499"/>
        <dbReference type="ChEBI" id="CHEBI:60015"/>
        <dbReference type="ChEBI" id="CHEBI:65111"/>
    </reaction>
</comment>
<keyword evidence="4 7" id="KW-0274">FAD</keyword>
<evidence type="ECO:0000256" key="3">
    <source>
        <dbReference type="ARBA" id="ARBA00022630"/>
    </source>
</evidence>
<dbReference type="FunFam" id="1.10.540.10:FF:000026">
    <property type="entry name" value="Acyl-CoA dehydrogenase medium chain"/>
    <property type="match status" value="1"/>
</dbReference>
<dbReference type="PIRSF" id="PIRSF016578">
    <property type="entry name" value="HsaA"/>
    <property type="match status" value="1"/>
</dbReference>
<evidence type="ECO:0000256" key="4">
    <source>
        <dbReference type="ARBA" id="ARBA00022827"/>
    </source>
</evidence>
<dbReference type="Pfam" id="PF00441">
    <property type="entry name" value="Acyl-CoA_dh_1"/>
    <property type="match status" value="1"/>
</dbReference>
<dbReference type="InterPro" id="IPR006089">
    <property type="entry name" value="Acyl-CoA_DH_CS"/>
</dbReference>
<name>A0AAW5SZU7_9MYCO</name>
<dbReference type="PANTHER" id="PTHR43884">
    <property type="entry name" value="ACYL-COA DEHYDROGENASE"/>
    <property type="match status" value="1"/>
</dbReference>
<evidence type="ECO:0000313" key="11">
    <source>
        <dbReference type="EMBL" id="MCV7388127.1"/>
    </source>
</evidence>
<feature type="domain" description="Acyl-CoA dehydrogenase/oxidase N-terminal" evidence="10">
    <location>
        <begin position="6"/>
        <end position="117"/>
    </location>
</feature>
<evidence type="ECO:0000259" key="8">
    <source>
        <dbReference type="Pfam" id="PF00441"/>
    </source>
</evidence>
<sequence length="384" mass="41846">MTSELNDEETMLVETVRMFIDRDVKPTVREVEHANEYPHAWIEQMKRIGIFGLAVPEEYGGSPVSMPCYVQVTQELARGWMSLAGAMGGHTVVAKLISLYGTDDQRQKYLPAMASGEIRATMALTEPGGGSDLQAMTTTARADGDQLVINGAKTWISNARRSNLIALLCKTDPQASPRHHGISVVLVEHGPGLTVSRDLPKLGYKGVESCELSFDDCRVPASAILGGEPGKGFAQMMKGLETGRIQVASRALGVATAALEDALKYAQERESFGRPIWKHQSVGNYLADMATKLTAARQLTRHAAERYDSGERCDMEAGMAKLFASETAMQIALDAVRIHGGYGYSTEYDVERYFRDAPLMIVGEGTNEIQRNVIAAQLVSRGTL</sequence>
<evidence type="ECO:0000256" key="5">
    <source>
        <dbReference type="ARBA" id="ARBA00023002"/>
    </source>
</evidence>
<evidence type="ECO:0000256" key="6">
    <source>
        <dbReference type="ARBA" id="ARBA00052546"/>
    </source>
</evidence>
<evidence type="ECO:0000256" key="1">
    <source>
        <dbReference type="ARBA" id="ARBA00001974"/>
    </source>
</evidence>
<dbReference type="GO" id="GO:0003995">
    <property type="term" value="F:acyl-CoA dehydrogenase activity"/>
    <property type="evidence" value="ECO:0007669"/>
    <property type="project" value="InterPro"/>
</dbReference>
<dbReference type="Gene3D" id="1.20.140.10">
    <property type="entry name" value="Butyryl-CoA Dehydrogenase, subunit A, domain 3"/>
    <property type="match status" value="1"/>
</dbReference>
<accession>A0AAW5SZU7</accession>
<protein>
    <submittedName>
        <fullName evidence="11">Acyl-CoA dehydrogenase family protein</fullName>
    </submittedName>
</protein>
<dbReference type="SUPFAM" id="SSF56645">
    <property type="entry name" value="Acyl-CoA dehydrogenase NM domain-like"/>
    <property type="match status" value="1"/>
</dbReference>
<comment type="caution">
    <text evidence="11">The sequence shown here is derived from an EMBL/GenBank/DDBJ whole genome shotgun (WGS) entry which is preliminary data.</text>
</comment>
<evidence type="ECO:0000256" key="2">
    <source>
        <dbReference type="ARBA" id="ARBA00009347"/>
    </source>
</evidence>
<comment type="similarity">
    <text evidence="2 7">Belongs to the acyl-CoA dehydrogenase family.</text>
</comment>
<dbReference type="FunFam" id="1.20.140.10:FF:000001">
    <property type="entry name" value="Acyl-CoA dehydrogenase"/>
    <property type="match status" value="1"/>
</dbReference>
<gene>
    <name evidence="11" type="ORF">H5P34_08720</name>
</gene>
<dbReference type="FunFam" id="2.40.110.10:FF:000002">
    <property type="entry name" value="Acyl-CoA dehydrogenase fadE12"/>
    <property type="match status" value="1"/>
</dbReference>
<proteinExistence type="inferred from homology"/>
<keyword evidence="3 7" id="KW-0285">Flavoprotein</keyword>